<feature type="region of interest" description="Disordered" evidence="1">
    <location>
        <begin position="98"/>
        <end position="132"/>
    </location>
</feature>
<evidence type="ECO:0000313" key="5">
    <source>
        <dbReference type="Proteomes" id="UP000185628"/>
    </source>
</evidence>
<accession>A0A1Q5Q337</accession>
<feature type="compositionally biased region" description="Low complexity" evidence="1">
    <location>
        <begin position="122"/>
        <end position="132"/>
    </location>
</feature>
<feature type="signal peptide" evidence="2">
    <location>
        <begin position="1"/>
        <end position="19"/>
    </location>
</feature>
<evidence type="ECO:0000256" key="1">
    <source>
        <dbReference type="SAM" id="MobiDB-lite"/>
    </source>
</evidence>
<gene>
    <name evidence="4" type="ORF">BSZ39_05170</name>
</gene>
<sequence length="132" mass="13136">MYMTKLRLAALLTAVGALTACGGTSVKPVPAEELQQRIAESVQAELGEAPAVLCPAGIEAKVGASAQCSISGGTEPLTATAKVTEVNGSSGEVKIAVSVAPDPSQSSPKPEESSPGEDASEPAESAEPSESN</sequence>
<dbReference type="InterPro" id="IPR025637">
    <property type="entry name" value="DUF4333"/>
</dbReference>
<dbReference type="RefSeq" id="WP_073716310.1">
    <property type="nucleotide sequence ID" value="NZ_MQVR01000022.1"/>
</dbReference>
<reference evidence="5" key="1">
    <citation type="submission" date="2016-12" db="EMBL/GenBank/DDBJ databases">
        <authorList>
            <person name="Meng X."/>
        </authorList>
    </citation>
    <scope>NUCLEOTIDE SEQUENCE [LARGE SCALE GENOMIC DNA]</scope>
    <source>
        <strain evidence="5">DSM 19116</strain>
    </source>
</reference>
<proteinExistence type="predicted"/>
<evidence type="ECO:0000313" key="4">
    <source>
        <dbReference type="EMBL" id="OKL54227.1"/>
    </source>
</evidence>
<feature type="chain" id="PRO_5039012314" description="DUF4333 domain-containing protein" evidence="2">
    <location>
        <begin position="20"/>
        <end position="132"/>
    </location>
</feature>
<feature type="domain" description="DUF4333" evidence="3">
    <location>
        <begin position="20"/>
        <end position="88"/>
    </location>
</feature>
<protein>
    <recommendedName>
        <fullName evidence="3">DUF4333 domain-containing protein</fullName>
    </recommendedName>
</protein>
<dbReference type="PROSITE" id="PS51257">
    <property type="entry name" value="PROKAR_LIPOPROTEIN"/>
    <property type="match status" value="1"/>
</dbReference>
<evidence type="ECO:0000259" key="3">
    <source>
        <dbReference type="Pfam" id="PF14230"/>
    </source>
</evidence>
<keyword evidence="2" id="KW-0732">Signal</keyword>
<dbReference type="AlphaFoldDB" id="A0A1Q5Q337"/>
<organism evidence="4 5">
    <name type="scientific">Bowdeniella nasicola</name>
    <dbReference type="NCBI Taxonomy" id="208480"/>
    <lineage>
        <taxon>Bacteria</taxon>
        <taxon>Bacillati</taxon>
        <taxon>Actinomycetota</taxon>
        <taxon>Actinomycetes</taxon>
        <taxon>Actinomycetales</taxon>
        <taxon>Actinomycetaceae</taxon>
        <taxon>Bowdeniella</taxon>
    </lineage>
</organism>
<dbReference type="Pfam" id="PF14230">
    <property type="entry name" value="DUF4333"/>
    <property type="match status" value="1"/>
</dbReference>
<name>A0A1Q5Q337_9ACTO</name>
<comment type="caution">
    <text evidence="4">The sequence shown here is derived from an EMBL/GenBank/DDBJ whole genome shotgun (WGS) entry which is preliminary data.</text>
</comment>
<evidence type="ECO:0000256" key="2">
    <source>
        <dbReference type="SAM" id="SignalP"/>
    </source>
</evidence>
<dbReference type="EMBL" id="MQVR01000022">
    <property type="protein sequence ID" value="OKL54227.1"/>
    <property type="molecule type" value="Genomic_DNA"/>
</dbReference>
<keyword evidence="5" id="KW-1185">Reference proteome</keyword>
<dbReference type="OrthoDB" id="4738183at2"/>
<dbReference type="Proteomes" id="UP000185628">
    <property type="component" value="Unassembled WGS sequence"/>
</dbReference>